<protein>
    <submittedName>
        <fullName evidence="2">Uncharacterized protein</fullName>
    </submittedName>
</protein>
<keyword evidence="1" id="KW-1133">Transmembrane helix</keyword>
<evidence type="ECO:0000313" key="3">
    <source>
        <dbReference type="Proteomes" id="UP000244992"/>
    </source>
</evidence>
<dbReference type="Proteomes" id="UP000244992">
    <property type="component" value="Chromosome I"/>
</dbReference>
<dbReference type="EMBL" id="LS398550">
    <property type="protein sequence ID" value="SPR06057.1"/>
    <property type="molecule type" value="Genomic_DNA"/>
</dbReference>
<keyword evidence="1" id="KW-0812">Transmembrane</keyword>
<keyword evidence="1" id="KW-0472">Membrane</keyword>
<reference evidence="3" key="1">
    <citation type="submission" date="2018-03" db="EMBL/GenBank/DDBJ databases">
        <authorList>
            <person name="Batty M. E."/>
            <person name="Batty M E."/>
        </authorList>
    </citation>
    <scope>NUCLEOTIDE SEQUENCE [LARGE SCALE GENOMIC DNA]</scope>
</reference>
<gene>
    <name evidence="2" type="ORF">KATO_00841</name>
</gene>
<name>A0A2U3QYM7_ORITS</name>
<proteinExistence type="predicted"/>
<sequence length="196" mass="21950">MQEILFMNGWNNMTDSATSNTTCNCSQSCQENIYDGHCKGVDDIWLAAVYTVALLILGLIAYYYKNKYQELERKKKYTPQSLNVVHGTQVDCYFSAAEEVISECRVSSLESNNVLSLCNYNCEESLQQNPSSNNQNNNEEHIIVQQNPTYFFRGINANSCTSIDNNLFSMDDSSMVGATGGIMMGTLTSNVMDDLE</sequence>
<evidence type="ECO:0000313" key="2">
    <source>
        <dbReference type="EMBL" id="SPR06057.1"/>
    </source>
</evidence>
<organism evidence="2 3">
    <name type="scientific">Orientia tsutsugamushi</name>
    <name type="common">Rickettsia tsutsugamushi</name>
    <dbReference type="NCBI Taxonomy" id="784"/>
    <lineage>
        <taxon>Bacteria</taxon>
        <taxon>Pseudomonadati</taxon>
        <taxon>Pseudomonadota</taxon>
        <taxon>Alphaproteobacteria</taxon>
        <taxon>Rickettsiales</taxon>
        <taxon>Rickettsiaceae</taxon>
        <taxon>Rickettsieae</taxon>
        <taxon>Orientia</taxon>
    </lineage>
</organism>
<accession>A0A2U3QYM7</accession>
<feature type="transmembrane region" description="Helical" evidence="1">
    <location>
        <begin position="44"/>
        <end position="64"/>
    </location>
</feature>
<dbReference type="AlphaFoldDB" id="A0A2U3QYM7"/>
<evidence type="ECO:0000256" key="1">
    <source>
        <dbReference type="SAM" id="Phobius"/>
    </source>
</evidence>